<evidence type="ECO:0000259" key="1">
    <source>
        <dbReference type="Pfam" id="PF15644"/>
    </source>
</evidence>
<sequence>MPRNKTQYTSLWRAVKKTRGKSWNQSTIHQMNRAVPEGARGVASADWKDGGGHMWNWEKVNGKIVFYDAQPGKIVPTATYASGAKTHQLWLVRTDDQELTDGAIDVMEKENTK</sequence>
<feature type="domain" description="Tox-PL" evidence="1">
    <location>
        <begin position="25"/>
        <end position="73"/>
    </location>
</feature>
<evidence type="ECO:0000313" key="3">
    <source>
        <dbReference type="Proteomes" id="UP001243856"/>
    </source>
</evidence>
<dbReference type="Pfam" id="PF15644">
    <property type="entry name" value="Gln_amidase"/>
    <property type="match status" value="1"/>
</dbReference>
<comment type="caution">
    <text evidence="2">The sequence shown here is derived from an EMBL/GenBank/DDBJ whole genome shotgun (WGS) entry which is preliminary data.</text>
</comment>
<reference evidence="2 3" key="1">
    <citation type="submission" date="2023-05" db="EMBL/GenBank/DDBJ databases">
        <title>Metabolic capabilities are highly conserved among human nasal-associated Corynebacterium species in pangenomic analyses.</title>
        <authorList>
            <person name="Tran T.H."/>
            <person name="Roberts A.Q."/>
            <person name="Escapa I.F."/>
            <person name="Gao W."/>
            <person name="Conlan S."/>
            <person name="Kong H."/>
            <person name="Segre J.A."/>
            <person name="Kelly M.S."/>
            <person name="Lemon K.P."/>
        </authorList>
    </citation>
    <scope>NUCLEOTIDE SEQUENCE [LARGE SCALE GENOMIC DNA]</scope>
    <source>
        <strain evidence="2 3">KPL2811</strain>
    </source>
</reference>
<proteinExistence type="predicted"/>
<gene>
    <name evidence="2" type="ORF">QPX45_06055</name>
</gene>
<dbReference type="Proteomes" id="UP001243856">
    <property type="component" value="Unassembled WGS sequence"/>
</dbReference>
<evidence type="ECO:0000313" key="2">
    <source>
        <dbReference type="EMBL" id="MDK4300813.1"/>
    </source>
</evidence>
<dbReference type="RefSeq" id="WP_284575979.1">
    <property type="nucleotide sequence ID" value="NZ_JASNVE010000004.1"/>
</dbReference>
<name>A0ABT7G343_9CORY</name>
<keyword evidence="3" id="KW-1185">Reference proteome</keyword>
<dbReference type="EMBL" id="JASNVK010000009">
    <property type="protein sequence ID" value="MDK4300813.1"/>
    <property type="molecule type" value="Genomic_DNA"/>
</dbReference>
<organism evidence="2 3">
    <name type="scientific">Corynebacterium propinquum</name>
    <dbReference type="NCBI Taxonomy" id="43769"/>
    <lineage>
        <taxon>Bacteria</taxon>
        <taxon>Bacillati</taxon>
        <taxon>Actinomycetota</taxon>
        <taxon>Actinomycetes</taxon>
        <taxon>Mycobacteriales</taxon>
        <taxon>Corynebacteriaceae</taxon>
        <taxon>Corynebacterium</taxon>
    </lineage>
</organism>
<accession>A0ABT7G343</accession>
<dbReference type="InterPro" id="IPR028908">
    <property type="entry name" value="Tox-PL_dom"/>
</dbReference>
<protein>
    <submittedName>
        <fullName evidence="2">Toxin glutamine deamidase domain-containing protein</fullName>
    </submittedName>
</protein>